<protein>
    <submittedName>
        <fullName evidence="1">Uncharacterized protein</fullName>
    </submittedName>
</protein>
<dbReference type="EMBL" id="NQIK02000006">
    <property type="protein sequence ID" value="KAF7569280.1"/>
    <property type="molecule type" value="Genomic_DNA"/>
</dbReference>
<name>A0A2W1D2A4_9PLEO</name>
<dbReference type="KEGG" id="ptrr:6342991"/>
<dbReference type="GeneID" id="6342991"/>
<accession>A0A2W1D2A4</accession>
<dbReference type="Proteomes" id="UP000245464">
    <property type="component" value="Chromosome 6"/>
</dbReference>
<evidence type="ECO:0000313" key="1">
    <source>
        <dbReference type="EMBL" id="KAF7569280.1"/>
    </source>
</evidence>
<dbReference type="RefSeq" id="XP_001935082.2">
    <property type="nucleotide sequence ID" value="XM_001935047.2"/>
</dbReference>
<gene>
    <name evidence="1" type="ORF">PtrM4_116950</name>
</gene>
<proteinExistence type="predicted"/>
<comment type="caution">
    <text evidence="1">The sequence shown here is derived from an EMBL/GenBank/DDBJ whole genome shotgun (WGS) entry which is preliminary data.</text>
</comment>
<reference evidence="1" key="1">
    <citation type="journal article" date="2018" name="BMC Genomics">
        <title>Comparative genomics of the wheat fungal pathogen Pyrenophora tritici-repentis reveals chromosomal variations and genome plasticity.</title>
        <authorList>
            <person name="Moolhuijzen P."/>
            <person name="See P.T."/>
            <person name="Hane J.K."/>
            <person name="Shi G."/>
            <person name="Liu Z."/>
            <person name="Oliver R.P."/>
            <person name="Moffat C.S."/>
        </authorList>
    </citation>
    <scope>NUCLEOTIDE SEQUENCE [LARGE SCALE GENOMIC DNA]</scope>
    <source>
        <strain evidence="1">M4</strain>
    </source>
</reference>
<dbReference type="AlphaFoldDB" id="A0A2W1D2A4"/>
<dbReference type="OrthoDB" id="3693566at2759"/>
<sequence>MPMLEMEPNDPGTDSNPLPVELPEYLSLEVLSLEYRKPTESSLSEAPSATCTQTFPFMCLPKDVRLCVYDQIASEPIYHTLPGPYAGVPYARSDMSMLRCSREVYMEARCILQQGAKEQPNTLTVQLAGRLDSSNDRQAVQYVD</sequence>
<evidence type="ECO:0000313" key="2">
    <source>
        <dbReference type="Proteomes" id="UP000245464"/>
    </source>
</evidence>
<organism evidence="1 2">
    <name type="scientific">Pyrenophora tritici-repentis</name>
    <dbReference type="NCBI Taxonomy" id="45151"/>
    <lineage>
        <taxon>Eukaryota</taxon>
        <taxon>Fungi</taxon>
        <taxon>Dikarya</taxon>
        <taxon>Ascomycota</taxon>
        <taxon>Pezizomycotina</taxon>
        <taxon>Dothideomycetes</taxon>
        <taxon>Pleosporomycetidae</taxon>
        <taxon>Pleosporales</taxon>
        <taxon>Pleosporineae</taxon>
        <taxon>Pleosporaceae</taxon>
        <taxon>Pyrenophora</taxon>
    </lineage>
</organism>